<dbReference type="EMBL" id="QWIQ01000299">
    <property type="protein sequence ID" value="RMY95819.1"/>
    <property type="molecule type" value="Genomic_DNA"/>
</dbReference>
<dbReference type="Pfam" id="PF04548">
    <property type="entry name" value="AIG1"/>
    <property type="match status" value="1"/>
</dbReference>
<evidence type="ECO:0000259" key="19">
    <source>
        <dbReference type="Pfam" id="PF04548"/>
    </source>
</evidence>
<feature type="compositionally biased region" description="Basic and acidic residues" evidence="17">
    <location>
        <begin position="249"/>
        <end position="258"/>
    </location>
</feature>
<keyword evidence="8" id="KW-0547">Nucleotide-binding</keyword>
<keyword evidence="7" id="KW-0479">Metal-binding</keyword>
<evidence type="ECO:0000256" key="5">
    <source>
        <dbReference type="ARBA" id="ARBA00022640"/>
    </source>
</evidence>
<evidence type="ECO:0000256" key="8">
    <source>
        <dbReference type="ARBA" id="ARBA00022741"/>
    </source>
</evidence>
<proteinExistence type="predicted"/>
<evidence type="ECO:0000313" key="21">
    <source>
        <dbReference type="Proteomes" id="UP000281468"/>
    </source>
</evidence>
<keyword evidence="12" id="KW-0653">Protein transport</keyword>
<evidence type="ECO:0000256" key="4">
    <source>
        <dbReference type="ARBA" id="ARBA00022528"/>
    </source>
</evidence>
<dbReference type="PANTHER" id="PTHR10903">
    <property type="entry name" value="GTPASE, IMAP FAMILY MEMBER-RELATED"/>
    <property type="match status" value="1"/>
</dbReference>
<evidence type="ECO:0000256" key="3">
    <source>
        <dbReference type="ARBA" id="ARBA00022448"/>
    </source>
</evidence>
<evidence type="ECO:0000256" key="1">
    <source>
        <dbReference type="ARBA" id="ARBA00001946"/>
    </source>
</evidence>
<name>A0A3M7G3S5_HORWE</name>
<keyword evidence="14" id="KW-0342">GTP-binding</keyword>
<keyword evidence="6 18" id="KW-0812">Transmembrane</keyword>
<dbReference type="VEuPathDB" id="FungiDB:BTJ68_07659"/>
<dbReference type="InterPro" id="IPR006703">
    <property type="entry name" value="G_AIG1"/>
</dbReference>
<comment type="subcellular location">
    <subcellularLocation>
        <location evidence="2">Membrane</location>
        <topology evidence="2">Single-pass membrane protein</topology>
    </subcellularLocation>
    <subcellularLocation>
        <location evidence="16">Plastid</location>
        <location evidence="16">Chloroplast outer membrane</location>
    </subcellularLocation>
</comment>
<dbReference type="GO" id="GO:0046872">
    <property type="term" value="F:metal ion binding"/>
    <property type="evidence" value="ECO:0007669"/>
    <property type="project" value="UniProtKB-KW"/>
</dbReference>
<sequence>MKMTDAIIKELDMEETKAPLILVIGQTGAGKSHFINKTIGDKVVKESSGLKSCTSKPEMVEVQVDEHQFLMIDMPGFNDTRRDTVRSDATILAEIARMLTLQTQLGVQLRGILYMYDISASRMTGDTLRQLEMIKRICGEHCYSNIMLVMTHWPKSLADQKANGCAVKEKDLRTEFWRDFVRGGSIMKRFDNESISAQAIVRTFAGKQNIVTALQEQLAQGLKLSQTSAGSFIADARRAEEIDPSPKSSQERERLERWRKDEEKLPDDIVRDVRKDIKNADSEARNNKRIPTVALILRWLISVSALAMGVSQVALQVE</sequence>
<dbReference type="GO" id="GO:0016020">
    <property type="term" value="C:membrane"/>
    <property type="evidence" value="ECO:0007669"/>
    <property type="project" value="UniProtKB-SubCell"/>
</dbReference>
<reference evidence="20 21" key="1">
    <citation type="journal article" date="2018" name="BMC Genomics">
        <title>Genomic evidence for intraspecific hybridization in a clonal and extremely halotolerant yeast.</title>
        <authorList>
            <person name="Gostincar C."/>
            <person name="Stajich J.E."/>
            <person name="Zupancic J."/>
            <person name="Zalar P."/>
            <person name="Gunde-Cimerman N."/>
        </authorList>
    </citation>
    <scope>NUCLEOTIDE SEQUENCE [LARGE SCALE GENOMIC DNA]</scope>
    <source>
        <strain evidence="20 21">EXF-171</strain>
    </source>
</reference>
<evidence type="ECO:0000256" key="17">
    <source>
        <dbReference type="SAM" id="MobiDB-lite"/>
    </source>
</evidence>
<dbReference type="GO" id="GO:0015031">
    <property type="term" value="P:protein transport"/>
    <property type="evidence" value="ECO:0007669"/>
    <property type="project" value="UniProtKB-KW"/>
</dbReference>
<evidence type="ECO:0000256" key="6">
    <source>
        <dbReference type="ARBA" id="ARBA00022692"/>
    </source>
</evidence>
<evidence type="ECO:0000256" key="7">
    <source>
        <dbReference type="ARBA" id="ARBA00022723"/>
    </source>
</evidence>
<evidence type="ECO:0000256" key="11">
    <source>
        <dbReference type="ARBA" id="ARBA00022842"/>
    </source>
</evidence>
<evidence type="ECO:0000256" key="9">
    <source>
        <dbReference type="ARBA" id="ARBA00022801"/>
    </source>
</evidence>
<keyword evidence="10" id="KW-1002">Plastid outer membrane</keyword>
<dbReference type="PANTHER" id="PTHR10903:SF135">
    <property type="entry name" value="TRANSLOCASE OF CHLOROPLAST 120, CHLOROPLASTIC-RELATED"/>
    <property type="match status" value="1"/>
</dbReference>
<dbReference type="InterPro" id="IPR045058">
    <property type="entry name" value="GIMA/IAN/Toc"/>
</dbReference>
<evidence type="ECO:0000256" key="13">
    <source>
        <dbReference type="ARBA" id="ARBA00022989"/>
    </source>
</evidence>
<dbReference type="SUPFAM" id="SSF52540">
    <property type="entry name" value="P-loop containing nucleoside triphosphate hydrolases"/>
    <property type="match status" value="1"/>
</dbReference>
<feature type="region of interest" description="Disordered" evidence="17">
    <location>
        <begin position="239"/>
        <end position="258"/>
    </location>
</feature>
<evidence type="ECO:0000256" key="16">
    <source>
        <dbReference type="ARBA" id="ARBA00024013"/>
    </source>
</evidence>
<dbReference type="InterPro" id="IPR027417">
    <property type="entry name" value="P-loop_NTPase"/>
</dbReference>
<evidence type="ECO:0000256" key="18">
    <source>
        <dbReference type="SAM" id="Phobius"/>
    </source>
</evidence>
<evidence type="ECO:0000313" key="20">
    <source>
        <dbReference type="EMBL" id="RMY95819.1"/>
    </source>
</evidence>
<organism evidence="20 21">
    <name type="scientific">Hortaea werneckii</name>
    <name type="common">Black yeast</name>
    <name type="synonym">Cladosporium werneckii</name>
    <dbReference type="NCBI Taxonomy" id="91943"/>
    <lineage>
        <taxon>Eukaryota</taxon>
        <taxon>Fungi</taxon>
        <taxon>Dikarya</taxon>
        <taxon>Ascomycota</taxon>
        <taxon>Pezizomycotina</taxon>
        <taxon>Dothideomycetes</taxon>
        <taxon>Dothideomycetidae</taxon>
        <taxon>Mycosphaerellales</taxon>
        <taxon>Teratosphaeriaceae</taxon>
        <taxon>Hortaea</taxon>
    </lineage>
</organism>
<accession>A0A3M7G3S5</accession>
<dbReference type="AlphaFoldDB" id="A0A3M7G3S5"/>
<evidence type="ECO:0000256" key="15">
    <source>
        <dbReference type="ARBA" id="ARBA00023136"/>
    </source>
</evidence>
<keyword evidence="4" id="KW-0150">Chloroplast</keyword>
<comment type="caution">
    <text evidence="20">The sequence shown here is derived from an EMBL/GenBank/DDBJ whole genome shotgun (WGS) entry which is preliminary data.</text>
</comment>
<dbReference type="Gene3D" id="3.40.50.300">
    <property type="entry name" value="P-loop containing nucleotide triphosphate hydrolases"/>
    <property type="match status" value="1"/>
</dbReference>
<evidence type="ECO:0000256" key="14">
    <source>
        <dbReference type="ARBA" id="ARBA00023134"/>
    </source>
</evidence>
<comment type="cofactor">
    <cofactor evidence="1">
        <name>Mg(2+)</name>
        <dbReference type="ChEBI" id="CHEBI:18420"/>
    </cofactor>
</comment>
<keyword evidence="3" id="KW-0813">Transport</keyword>
<evidence type="ECO:0000256" key="2">
    <source>
        <dbReference type="ARBA" id="ARBA00004167"/>
    </source>
</evidence>
<protein>
    <recommendedName>
        <fullName evidence="19">AIG1-type G domain-containing protein</fullName>
    </recommendedName>
</protein>
<feature type="transmembrane region" description="Helical" evidence="18">
    <location>
        <begin position="295"/>
        <end position="315"/>
    </location>
</feature>
<evidence type="ECO:0000256" key="10">
    <source>
        <dbReference type="ARBA" id="ARBA00022805"/>
    </source>
</evidence>
<evidence type="ECO:0000256" key="12">
    <source>
        <dbReference type="ARBA" id="ARBA00022927"/>
    </source>
</evidence>
<keyword evidence="5" id="KW-0934">Plastid</keyword>
<keyword evidence="15 18" id="KW-0472">Membrane</keyword>
<dbReference type="GO" id="GO:0016787">
    <property type="term" value="F:hydrolase activity"/>
    <property type="evidence" value="ECO:0007669"/>
    <property type="project" value="UniProtKB-KW"/>
</dbReference>
<keyword evidence="13 18" id="KW-1133">Transmembrane helix</keyword>
<gene>
    <name evidence="20" type="ORF">D0862_08672</name>
</gene>
<keyword evidence="9" id="KW-0378">Hydrolase</keyword>
<feature type="domain" description="AIG1-type G" evidence="19">
    <location>
        <begin position="21"/>
        <end position="154"/>
    </location>
</feature>
<keyword evidence="11" id="KW-0460">Magnesium</keyword>
<dbReference type="Proteomes" id="UP000281468">
    <property type="component" value="Unassembled WGS sequence"/>
</dbReference>
<dbReference type="GO" id="GO:0005525">
    <property type="term" value="F:GTP binding"/>
    <property type="evidence" value="ECO:0007669"/>
    <property type="project" value="UniProtKB-KW"/>
</dbReference>